<keyword evidence="3" id="KW-0812">Transmembrane</keyword>
<dbReference type="GO" id="GO:0016020">
    <property type="term" value="C:membrane"/>
    <property type="evidence" value="ECO:0007669"/>
    <property type="project" value="TreeGrafter"/>
</dbReference>
<dbReference type="InterPro" id="IPR036770">
    <property type="entry name" value="Ankyrin_rpt-contain_sf"/>
</dbReference>
<feature type="compositionally biased region" description="Basic and acidic residues" evidence="2">
    <location>
        <begin position="202"/>
        <end position="211"/>
    </location>
</feature>
<dbReference type="OrthoDB" id="1923662at2759"/>
<evidence type="ECO:0000256" key="1">
    <source>
        <dbReference type="PROSITE-ProRule" id="PRU00023"/>
    </source>
</evidence>
<keyword evidence="1" id="KW-0040">ANK repeat</keyword>
<dbReference type="InterPro" id="IPR026961">
    <property type="entry name" value="PGG_dom"/>
</dbReference>
<feature type="transmembrane region" description="Helical" evidence="3">
    <location>
        <begin position="429"/>
        <end position="449"/>
    </location>
</feature>
<name>A0A5C7GQR7_9ROSI</name>
<feature type="transmembrane region" description="Helical" evidence="3">
    <location>
        <begin position="506"/>
        <end position="530"/>
    </location>
</feature>
<dbReference type="SUPFAM" id="SSF48403">
    <property type="entry name" value="Ankyrin repeat"/>
    <property type="match status" value="1"/>
</dbReference>
<dbReference type="AlphaFoldDB" id="A0A5C7GQR7"/>
<feature type="repeat" description="ANK" evidence="1">
    <location>
        <begin position="78"/>
        <end position="101"/>
    </location>
</feature>
<dbReference type="Pfam" id="PF12796">
    <property type="entry name" value="Ank_2"/>
    <property type="match status" value="2"/>
</dbReference>
<feature type="transmembrane region" description="Helical" evidence="3">
    <location>
        <begin position="461"/>
        <end position="486"/>
    </location>
</feature>
<feature type="transmembrane region" description="Helical" evidence="3">
    <location>
        <begin position="542"/>
        <end position="565"/>
    </location>
</feature>
<organism evidence="5 6">
    <name type="scientific">Acer yangbiense</name>
    <dbReference type="NCBI Taxonomy" id="1000413"/>
    <lineage>
        <taxon>Eukaryota</taxon>
        <taxon>Viridiplantae</taxon>
        <taxon>Streptophyta</taxon>
        <taxon>Embryophyta</taxon>
        <taxon>Tracheophyta</taxon>
        <taxon>Spermatophyta</taxon>
        <taxon>Magnoliopsida</taxon>
        <taxon>eudicotyledons</taxon>
        <taxon>Gunneridae</taxon>
        <taxon>Pentapetalae</taxon>
        <taxon>rosids</taxon>
        <taxon>malvids</taxon>
        <taxon>Sapindales</taxon>
        <taxon>Sapindaceae</taxon>
        <taxon>Hippocastanoideae</taxon>
        <taxon>Acereae</taxon>
        <taxon>Acer</taxon>
    </lineage>
</organism>
<feature type="region of interest" description="Disordered" evidence="2">
    <location>
        <begin position="183"/>
        <end position="212"/>
    </location>
</feature>
<dbReference type="InterPro" id="IPR002110">
    <property type="entry name" value="Ankyrin_rpt"/>
</dbReference>
<dbReference type="PANTHER" id="PTHR24177">
    <property type="entry name" value="CASKIN"/>
    <property type="match status" value="1"/>
</dbReference>
<evidence type="ECO:0000259" key="4">
    <source>
        <dbReference type="Pfam" id="PF13962"/>
    </source>
</evidence>
<dbReference type="Gene3D" id="1.25.40.20">
    <property type="entry name" value="Ankyrin repeat-containing domain"/>
    <property type="match status" value="2"/>
</dbReference>
<dbReference type="PROSITE" id="PS50297">
    <property type="entry name" value="ANK_REP_REGION"/>
    <property type="match status" value="1"/>
</dbReference>
<keyword evidence="6" id="KW-1185">Reference proteome</keyword>
<dbReference type="PANTHER" id="PTHR24177:SF215">
    <property type="entry name" value="PGG DOMAIN-CONTAINING PROTEIN"/>
    <property type="match status" value="1"/>
</dbReference>
<dbReference type="SMART" id="SM00248">
    <property type="entry name" value="ANK"/>
    <property type="match status" value="4"/>
</dbReference>
<sequence length="603" mass="68815">MEEASSRLTKDLYDAVLNEDWETMKKLISKTKNVSKFLQPISIHKDNIIHLAVHSKKSCTRQPSAEKNRELLDTKNDSGETPLFRAVAYGNTKIVKYLISRPGQRVLSFKHKVQLTGTALELLELDKELAELDDKNGSSLYMLAKIPAVFESRRQMGFWKWLFYHCVPAVSGHDDTIDKIKEEDEDSDIENGLQRNLPAGSDQEKKVENGRSGRVNKGMDIIGLSVAKKLWKEKRDYELATKVAEILIRHDKSFNLNYMKSVNEDRLPDEKKEPGNYPLFTAVQNGNVDLVKLILKLYPQAHEQINDKKQNLLHVAAMHREKEIFDLAKSKEVPKVRLARQIDENGNTVLHSVADTQHYKERAHSGPAYQLLGELEWFKRVEDIMPSYYTMLPNNNNKTAREVLEENQKGVLKDARKWVKETSQSCSTIAVLVSTLVFAAAFTLPGGNSENGRPIFINSPLFLFFTISDIISLSFSLTAVVMFLAILTSPLDLDNFLDTLPRKLAIGFTLLFMSVATTMLAFASTIFLVLRLGDRPRWTTLICCASFFPVGVLALTHFPLFASFIKPWKYLYEHFINWTARPQNRKLVARFLRFPRSKDKVDT</sequence>
<evidence type="ECO:0000313" key="6">
    <source>
        <dbReference type="Proteomes" id="UP000323000"/>
    </source>
</evidence>
<dbReference type="Proteomes" id="UP000323000">
    <property type="component" value="Chromosome 13"/>
</dbReference>
<dbReference type="Pfam" id="PF13962">
    <property type="entry name" value="PGG"/>
    <property type="match status" value="1"/>
</dbReference>
<keyword evidence="3" id="KW-1133">Transmembrane helix</keyword>
<evidence type="ECO:0000256" key="2">
    <source>
        <dbReference type="SAM" id="MobiDB-lite"/>
    </source>
</evidence>
<dbReference type="PROSITE" id="PS50088">
    <property type="entry name" value="ANK_REPEAT"/>
    <property type="match status" value="1"/>
</dbReference>
<comment type="caution">
    <text evidence="5">The sequence shown here is derived from an EMBL/GenBank/DDBJ whole genome shotgun (WGS) entry which is preliminary data.</text>
</comment>
<gene>
    <name evidence="5" type="ORF">EZV62_026154</name>
</gene>
<dbReference type="EMBL" id="VAHF01000013">
    <property type="protein sequence ID" value="TXG46860.1"/>
    <property type="molecule type" value="Genomic_DNA"/>
</dbReference>
<proteinExistence type="predicted"/>
<feature type="domain" description="PGG" evidence="4">
    <location>
        <begin position="417"/>
        <end position="528"/>
    </location>
</feature>
<protein>
    <recommendedName>
        <fullName evidence="4">PGG domain-containing protein</fullName>
    </recommendedName>
</protein>
<reference evidence="6" key="1">
    <citation type="journal article" date="2019" name="Gigascience">
        <title>De novo genome assembly of the endangered Acer yangbiense, a plant species with extremely small populations endemic to Yunnan Province, China.</title>
        <authorList>
            <person name="Yang J."/>
            <person name="Wariss H.M."/>
            <person name="Tao L."/>
            <person name="Zhang R."/>
            <person name="Yun Q."/>
            <person name="Hollingsworth P."/>
            <person name="Dao Z."/>
            <person name="Luo G."/>
            <person name="Guo H."/>
            <person name="Ma Y."/>
            <person name="Sun W."/>
        </authorList>
    </citation>
    <scope>NUCLEOTIDE SEQUENCE [LARGE SCALE GENOMIC DNA]</scope>
    <source>
        <strain evidence="6">cv. Malutang</strain>
    </source>
</reference>
<evidence type="ECO:0000313" key="5">
    <source>
        <dbReference type="EMBL" id="TXG46860.1"/>
    </source>
</evidence>
<evidence type="ECO:0000256" key="3">
    <source>
        <dbReference type="SAM" id="Phobius"/>
    </source>
</evidence>
<keyword evidence="3" id="KW-0472">Membrane</keyword>
<accession>A0A5C7GQR7</accession>